<dbReference type="Proteomes" id="UP001187192">
    <property type="component" value="Unassembled WGS sequence"/>
</dbReference>
<comment type="caution">
    <text evidence="1">The sequence shown here is derived from an EMBL/GenBank/DDBJ whole genome shotgun (WGS) entry which is preliminary data.</text>
</comment>
<sequence>MFATSRVNGVRITRFRHDFLRIVIVGVRIASFRCDLFQVTIAKVGITSFCCILLRNLSLLSRDLDKSGHSDEVGAGL</sequence>
<dbReference type="EMBL" id="BTGU01000017">
    <property type="protein sequence ID" value="GMN43915.1"/>
    <property type="molecule type" value="Genomic_DNA"/>
</dbReference>
<evidence type="ECO:0000313" key="1">
    <source>
        <dbReference type="EMBL" id="GMN43915.1"/>
    </source>
</evidence>
<name>A0AA88D4A9_FICCA</name>
<reference evidence="1" key="1">
    <citation type="submission" date="2023-07" db="EMBL/GenBank/DDBJ databases">
        <title>draft genome sequence of fig (Ficus carica).</title>
        <authorList>
            <person name="Takahashi T."/>
            <person name="Nishimura K."/>
        </authorList>
    </citation>
    <scope>NUCLEOTIDE SEQUENCE</scope>
</reference>
<accession>A0AA88D4A9</accession>
<evidence type="ECO:0000313" key="2">
    <source>
        <dbReference type="Proteomes" id="UP001187192"/>
    </source>
</evidence>
<protein>
    <submittedName>
        <fullName evidence="1">Uncharacterized protein</fullName>
    </submittedName>
</protein>
<dbReference type="AlphaFoldDB" id="A0AA88D4A9"/>
<organism evidence="1 2">
    <name type="scientific">Ficus carica</name>
    <name type="common">Common fig</name>
    <dbReference type="NCBI Taxonomy" id="3494"/>
    <lineage>
        <taxon>Eukaryota</taxon>
        <taxon>Viridiplantae</taxon>
        <taxon>Streptophyta</taxon>
        <taxon>Embryophyta</taxon>
        <taxon>Tracheophyta</taxon>
        <taxon>Spermatophyta</taxon>
        <taxon>Magnoliopsida</taxon>
        <taxon>eudicotyledons</taxon>
        <taxon>Gunneridae</taxon>
        <taxon>Pentapetalae</taxon>
        <taxon>rosids</taxon>
        <taxon>fabids</taxon>
        <taxon>Rosales</taxon>
        <taxon>Moraceae</taxon>
        <taxon>Ficeae</taxon>
        <taxon>Ficus</taxon>
    </lineage>
</organism>
<gene>
    <name evidence="1" type="ORF">TIFTF001_013123</name>
</gene>
<proteinExistence type="predicted"/>
<keyword evidence="2" id="KW-1185">Reference proteome</keyword>